<feature type="transmembrane region" description="Helical" evidence="9">
    <location>
        <begin position="110"/>
        <end position="129"/>
    </location>
</feature>
<dbReference type="PANTHER" id="PTHR42703:SF1">
    <property type="entry name" value="NA(+)_H(+) ANTIPORTER SUBUNIT D1"/>
    <property type="match status" value="1"/>
</dbReference>
<keyword evidence="6 9" id="KW-1133">Transmembrane helix</keyword>
<comment type="caution">
    <text evidence="11">The sequence shown here is derived from an EMBL/GenBank/DDBJ whole genome shotgun (WGS) entry which is preliminary data.</text>
</comment>
<feature type="transmembrane region" description="Helical" evidence="9">
    <location>
        <begin position="206"/>
        <end position="230"/>
    </location>
</feature>
<evidence type="ECO:0000256" key="7">
    <source>
        <dbReference type="ARBA" id="ARBA00023136"/>
    </source>
</evidence>
<keyword evidence="12" id="KW-1185">Reference proteome</keyword>
<organism evidence="11 12">
    <name type="scientific">Bacillus mesophilus</name>
    <dbReference type="NCBI Taxonomy" id="1808955"/>
    <lineage>
        <taxon>Bacteria</taxon>
        <taxon>Bacillati</taxon>
        <taxon>Bacillota</taxon>
        <taxon>Bacilli</taxon>
        <taxon>Bacillales</taxon>
        <taxon>Bacillaceae</taxon>
        <taxon>Bacillus</taxon>
    </lineage>
</organism>
<evidence type="ECO:0000256" key="3">
    <source>
        <dbReference type="ARBA" id="ARBA00022449"/>
    </source>
</evidence>
<feature type="transmembrane region" description="Helical" evidence="9">
    <location>
        <begin position="371"/>
        <end position="389"/>
    </location>
</feature>
<evidence type="ECO:0000256" key="1">
    <source>
        <dbReference type="ARBA" id="ARBA00004651"/>
    </source>
</evidence>
<dbReference type="AlphaFoldDB" id="A0A6M0Q5Q3"/>
<feature type="transmembrane region" description="Helical" evidence="9">
    <location>
        <begin position="456"/>
        <end position="477"/>
    </location>
</feature>
<keyword evidence="3" id="KW-0050">Antiport</keyword>
<evidence type="ECO:0000313" key="12">
    <source>
        <dbReference type="Proteomes" id="UP000481043"/>
    </source>
</evidence>
<proteinExistence type="inferred from homology"/>
<keyword evidence="4" id="KW-1003">Cell membrane</keyword>
<keyword evidence="3" id="KW-0813">Transport</keyword>
<dbReference type="PANTHER" id="PTHR42703">
    <property type="entry name" value="NADH DEHYDROGENASE"/>
    <property type="match status" value="1"/>
</dbReference>
<dbReference type="InterPro" id="IPR050586">
    <property type="entry name" value="CPA3_Na-H_Antiporter_D"/>
</dbReference>
<dbReference type="RefSeq" id="WP_163179136.1">
    <property type="nucleotide sequence ID" value="NZ_JAAIWM010000002.1"/>
</dbReference>
<sequence>MSNFTNLAILPILLPTIAAILSVFLNKQTTITKWMTGIVVIGQMVLSFSLLIYVLLNGPIILEAGDWTAPYGIVIVADELAMLLVSTTSLIAVAAAFYGFKTISVDEQRFYYYMFFHFLIAGVSGAFLTGDLFNLFVFFEVLLMASYALIVLGGGKEQFRESVKYVLINVFSSVLFVTTIAFLYSVTGTVNMAQLAVRVGEVGQSGILMVIAIMLFVVFATKGAIFPLYFWLPKSYAVPHPVVSMLFGALLTKVGIYSILRTFTLIFGHQADFTHQLFIILGVLTIIFGVAGALSTHDIKLIIAYNIIPAVGFILIGIGVFHVTALAGAVYYLVHDMIIKAALFLLVGVIITITGTSDLRKMGGLINRYPVLGWTFFVSTLVLAGIPPFSGFIGKYLLVRGGFETGNYFALIVALLLSLLILLSVIRIFIAVFWGEETEEQKEKPTISTTGYLAPIMFLLAFSIVLGVGAEFIYPYIQYIGDTLADPSYYIENVLKE</sequence>
<evidence type="ECO:0000256" key="8">
    <source>
        <dbReference type="RuleBase" id="RU000320"/>
    </source>
</evidence>
<feature type="transmembrane region" description="Helical" evidence="9">
    <location>
        <begin position="135"/>
        <end position="154"/>
    </location>
</feature>
<keyword evidence="7 9" id="KW-0472">Membrane</keyword>
<dbReference type="PRINTS" id="PR01437">
    <property type="entry name" value="NUOXDRDTASE4"/>
</dbReference>
<accession>A0A6M0Q5Q3</accession>
<feature type="transmembrane region" description="Helical" evidence="9">
    <location>
        <begin position="307"/>
        <end position="332"/>
    </location>
</feature>
<dbReference type="Proteomes" id="UP000481043">
    <property type="component" value="Unassembled WGS sequence"/>
</dbReference>
<evidence type="ECO:0000259" key="10">
    <source>
        <dbReference type="Pfam" id="PF00361"/>
    </source>
</evidence>
<feature type="transmembrane region" description="Helical" evidence="9">
    <location>
        <begin position="273"/>
        <end position="295"/>
    </location>
</feature>
<dbReference type="InterPro" id="IPR001750">
    <property type="entry name" value="ND/Mrp_TM"/>
</dbReference>
<comment type="subcellular location">
    <subcellularLocation>
        <location evidence="1">Cell membrane</location>
        <topology evidence="1">Multi-pass membrane protein</topology>
    </subcellularLocation>
    <subcellularLocation>
        <location evidence="8">Membrane</location>
        <topology evidence="8">Multi-pass membrane protein</topology>
    </subcellularLocation>
</comment>
<protein>
    <submittedName>
        <fullName evidence="11">Na+/H+ antiporter subunit D</fullName>
    </submittedName>
</protein>
<reference evidence="11 12" key="1">
    <citation type="submission" date="2020-02" db="EMBL/GenBank/DDBJ databases">
        <title>Bacillus aquiflavi sp. nov., isolated from yellow water of strong flavor Chinese baijiu in Yibin region of China.</title>
        <authorList>
            <person name="Xie J."/>
        </authorList>
    </citation>
    <scope>NUCLEOTIDE SEQUENCE [LARGE SCALE GENOMIC DNA]</scope>
    <source>
        <strain evidence="11 12">SA4</strain>
    </source>
</reference>
<evidence type="ECO:0000313" key="11">
    <source>
        <dbReference type="EMBL" id="NEY71701.1"/>
    </source>
</evidence>
<gene>
    <name evidence="11" type="ORF">G4D63_08070</name>
</gene>
<dbReference type="GO" id="GO:0008137">
    <property type="term" value="F:NADH dehydrogenase (ubiquinone) activity"/>
    <property type="evidence" value="ECO:0007669"/>
    <property type="project" value="InterPro"/>
</dbReference>
<dbReference type="GO" id="GO:0042773">
    <property type="term" value="P:ATP synthesis coupled electron transport"/>
    <property type="evidence" value="ECO:0007669"/>
    <property type="project" value="InterPro"/>
</dbReference>
<dbReference type="EMBL" id="JAAIWM010000002">
    <property type="protein sequence ID" value="NEY71701.1"/>
    <property type="molecule type" value="Genomic_DNA"/>
</dbReference>
<feature type="transmembrane region" description="Helical" evidence="9">
    <location>
        <begin position="80"/>
        <end position="98"/>
    </location>
</feature>
<dbReference type="GO" id="GO:0005886">
    <property type="term" value="C:plasma membrane"/>
    <property type="evidence" value="ECO:0007669"/>
    <property type="project" value="UniProtKB-SubCell"/>
</dbReference>
<evidence type="ECO:0000256" key="4">
    <source>
        <dbReference type="ARBA" id="ARBA00022475"/>
    </source>
</evidence>
<evidence type="ECO:0000256" key="6">
    <source>
        <dbReference type="ARBA" id="ARBA00022989"/>
    </source>
</evidence>
<evidence type="ECO:0000256" key="2">
    <source>
        <dbReference type="ARBA" id="ARBA00005346"/>
    </source>
</evidence>
<dbReference type="NCBIfam" id="NF005818">
    <property type="entry name" value="PRK07691.1"/>
    <property type="match status" value="1"/>
</dbReference>
<evidence type="ECO:0000256" key="5">
    <source>
        <dbReference type="ARBA" id="ARBA00022692"/>
    </source>
</evidence>
<dbReference type="GO" id="GO:0015297">
    <property type="term" value="F:antiporter activity"/>
    <property type="evidence" value="ECO:0007669"/>
    <property type="project" value="UniProtKB-KW"/>
</dbReference>
<name>A0A6M0Q5Q3_9BACI</name>
<feature type="transmembrane region" description="Helical" evidence="9">
    <location>
        <begin position="166"/>
        <end position="186"/>
    </location>
</feature>
<comment type="similarity">
    <text evidence="2">Belongs to the CPA3 antiporters (TC 2.A.63) subunit D family.</text>
</comment>
<evidence type="ECO:0000256" key="9">
    <source>
        <dbReference type="SAM" id="Phobius"/>
    </source>
</evidence>
<feature type="transmembrane region" description="Helical" evidence="9">
    <location>
        <begin position="37"/>
        <end position="60"/>
    </location>
</feature>
<feature type="transmembrane region" description="Helical" evidence="9">
    <location>
        <begin position="338"/>
        <end position="359"/>
    </location>
</feature>
<feature type="transmembrane region" description="Helical" evidence="9">
    <location>
        <begin position="242"/>
        <end position="267"/>
    </location>
</feature>
<feature type="domain" description="NADH:quinone oxidoreductase/Mrp antiporter transmembrane" evidence="10">
    <location>
        <begin position="130"/>
        <end position="419"/>
    </location>
</feature>
<dbReference type="InterPro" id="IPR003918">
    <property type="entry name" value="NADH_UbQ_OxRdtase"/>
</dbReference>
<feature type="transmembrane region" description="Helical" evidence="9">
    <location>
        <begin position="6"/>
        <end position="25"/>
    </location>
</feature>
<dbReference type="Pfam" id="PF00361">
    <property type="entry name" value="Proton_antipo_M"/>
    <property type="match status" value="1"/>
</dbReference>
<keyword evidence="5 8" id="KW-0812">Transmembrane</keyword>
<feature type="transmembrane region" description="Helical" evidence="9">
    <location>
        <begin position="409"/>
        <end position="435"/>
    </location>
</feature>